<evidence type="ECO:0008006" key="4">
    <source>
        <dbReference type="Google" id="ProtNLM"/>
    </source>
</evidence>
<proteinExistence type="predicted"/>
<dbReference type="AlphaFoldDB" id="A0A940X0R4"/>
<evidence type="ECO:0000256" key="1">
    <source>
        <dbReference type="SAM" id="MobiDB-lite"/>
    </source>
</evidence>
<dbReference type="Proteomes" id="UP000678228">
    <property type="component" value="Unassembled WGS sequence"/>
</dbReference>
<keyword evidence="3" id="KW-1185">Reference proteome</keyword>
<organism evidence="2 3">
    <name type="scientific">Halalkalibacter suaedae</name>
    <dbReference type="NCBI Taxonomy" id="2822140"/>
    <lineage>
        <taxon>Bacteria</taxon>
        <taxon>Bacillati</taxon>
        <taxon>Bacillota</taxon>
        <taxon>Bacilli</taxon>
        <taxon>Bacillales</taxon>
        <taxon>Bacillaceae</taxon>
        <taxon>Halalkalibacter</taxon>
    </lineage>
</organism>
<protein>
    <recommendedName>
        <fullName evidence="4">Small, acid-soluble spore protein gamma-type</fullName>
    </recommendedName>
</protein>
<feature type="compositionally biased region" description="Polar residues" evidence="1">
    <location>
        <begin position="78"/>
        <end position="97"/>
    </location>
</feature>
<gene>
    <name evidence="2" type="ORF">J7W16_18945</name>
</gene>
<sequence>MGQFSGAQTGFQNGFAGTDAQHVRQQNAQSAQHNQTYGNGMQQPITGYQQVGTQFGQFNGSQTGFQTGLSGTDAAHVRQQNAQSAQGNPFGTTSYNQ</sequence>
<feature type="region of interest" description="Disordered" evidence="1">
    <location>
        <begin position="1"/>
        <end position="97"/>
    </location>
</feature>
<dbReference type="EMBL" id="JAGKSQ010000011">
    <property type="protein sequence ID" value="MBP3953205.1"/>
    <property type="molecule type" value="Genomic_DNA"/>
</dbReference>
<reference evidence="2" key="1">
    <citation type="submission" date="2021-03" db="EMBL/GenBank/DDBJ databases">
        <title>Bacillus suaedae sp. nov., isolated from Suaeda aralocaspica.</title>
        <authorList>
            <person name="Lei R.F.R."/>
        </authorList>
    </citation>
    <scope>NUCLEOTIDE SEQUENCE</scope>
    <source>
        <strain evidence="2">YZJH907-2</strain>
    </source>
</reference>
<evidence type="ECO:0000313" key="2">
    <source>
        <dbReference type="EMBL" id="MBP3953205.1"/>
    </source>
</evidence>
<feature type="compositionally biased region" description="Polar residues" evidence="1">
    <location>
        <begin position="1"/>
        <end position="12"/>
    </location>
</feature>
<comment type="caution">
    <text evidence="2">The sequence shown here is derived from an EMBL/GenBank/DDBJ whole genome shotgun (WGS) entry which is preliminary data.</text>
</comment>
<accession>A0A940X0R4</accession>
<name>A0A940X0R4_9BACI</name>
<feature type="compositionally biased region" description="Polar residues" evidence="1">
    <location>
        <begin position="23"/>
        <end position="70"/>
    </location>
</feature>
<evidence type="ECO:0000313" key="3">
    <source>
        <dbReference type="Proteomes" id="UP000678228"/>
    </source>
</evidence>